<comment type="similarity">
    <text evidence="5">Belongs to the BI1 family.</text>
</comment>
<evidence type="ECO:0000256" key="3">
    <source>
        <dbReference type="ARBA" id="ARBA00022989"/>
    </source>
</evidence>
<dbReference type="AlphaFoldDB" id="A0A9D4LRT0"/>
<feature type="transmembrane region" description="Helical" evidence="5">
    <location>
        <begin position="179"/>
        <end position="200"/>
    </location>
</feature>
<dbReference type="EMBL" id="JAIWYP010000002">
    <property type="protein sequence ID" value="KAH3863528.1"/>
    <property type="molecule type" value="Genomic_DNA"/>
</dbReference>
<dbReference type="Pfam" id="PF01027">
    <property type="entry name" value="Bax1-I"/>
    <property type="match status" value="1"/>
</dbReference>
<evidence type="ECO:0000256" key="1">
    <source>
        <dbReference type="ARBA" id="ARBA00004141"/>
    </source>
</evidence>
<sequence length="331" mass="34736">MLAVRMTTRLPVTALVGCVRRSPVYLKGPNVVRVHQYSQNTGSRFAKRATVKDAVASPTITGQGAISGGRGFLAAASGVGLGALCYYGLGMANEPGVIENSRLWPEFVKERVRSTYMYFASGIGITAATAVAASKNQALMRLMTKNSLLAIGATFAVMIGTNIFAQSIPYKKGFGAKQLAFMAHAAVLGAVVAPITFLGGAILMRAAWMTAGVVGGLSTVAMCAPSEKFLNMGGPLACGFGLVLASSIAGAFVNPGTALGAGLYSVSMYGGLVLFSLFLLYDTQKIMKRAETHPQYGVMPYDPVNASLGIYSDTLNIFIRIAMMLAGQRKK</sequence>
<dbReference type="InterPro" id="IPR006214">
    <property type="entry name" value="Bax_inhibitor_1-related"/>
</dbReference>
<proteinExistence type="inferred from homology"/>
<comment type="caution">
    <text evidence="6">The sequence shown here is derived from an EMBL/GenBank/DDBJ whole genome shotgun (WGS) entry which is preliminary data.</text>
</comment>
<dbReference type="OrthoDB" id="6285520at2759"/>
<dbReference type="CDD" id="cd10431">
    <property type="entry name" value="GHITM"/>
    <property type="match status" value="1"/>
</dbReference>
<protein>
    <recommendedName>
        <fullName evidence="8">Growth hormone-inducible transmembrane protein</fullName>
    </recommendedName>
</protein>
<evidence type="ECO:0000256" key="4">
    <source>
        <dbReference type="ARBA" id="ARBA00023136"/>
    </source>
</evidence>
<dbReference type="PANTHER" id="PTHR23291:SF112">
    <property type="entry name" value="GROWTH HORMONE-INDUCIBLE TRANSMEMBRANE PROTEIN"/>
    <property type="match status" value="1"/>
</dbReference>
<feature type="transmembrane region" description="Helical" evidence="5">
    <location>
        <begin position="146"/>
        <end position="167"/>
    </location>
</feature>
<feature type="transmembrane region" description="Helical" evidence="5">
    <location>
        <begin position="259"/>
        <end position="281"/>
    </location>
</feature>
<accession>A0A9D4LRT0</accession>
<reference evidence="6" key="2">
    <citation type="submission" date="2020-11" db="EMBL/GenBank/DDBJ databases">
        <authorList>
            <person name="McCartney M.A."/>
            <person name="Auch B."/>
            <person name="Kono T."/>
            <person name="Mallez S."/>
            <person name="Becker A."/>
            <person name="Gohl D.M."/>
            <person name="Silverstein K.A.T."/>
            <person name="Koren S."/>
            <person name="Bechman K.B."/>
            <person name="Herman A."/>
            <person name="Abrahante J.E."/>
            <person name="Garbe J."/>
        </authorList>
    </citation>
    <scope>NUCLEOTIDE SEQUENCE</scope>
    <source>
        <strain evidence="6">Duluth1</strain>
        <tissue evidence="6">Whole animal</tissue>
    </source>
</reference>
<organism evidence="6 7">
    <name type="scientific">Dreissena polymorpha</name>
    <name type="common">Zebra mussel</name>
    <name type="synonym">Mytilus polymorpha</name>
    <dbReference type="NCBI Taxonomy" id="45954"/>
    <lineage>
        <taxon>Eukaryota</taxon>
        <taxon>Metazoa</taxon>
        <taxon>Spiralia</taxon>
        <taxon>Lophotrochozoa</taxon>
        <taxon>Mollusca</taxon>
        <taxon>Bivalvia</taxon>
        <taxon>Autobranchia</taxon>
        <taxon>Heteroconchia</taxon>
        <taxon>Euheterodonta</taxon>
        <taxon>Imparidentia</taxon>
        <taxon>Neoheterodontei</taxon>
        <taxon>Myida</taxon>
        <taxon>Dreissenoidea</taxon>
        <taxon>Dreissenidae</taxon>
        <taxon>Dreissena</taxon>
    </lineage>
</organism>
<keyword evidence="4 5" id="KW-0472">Membrane</keyword>
<keyword evidence="7" id="KW-1185">Reference proteome</keyword>
<dbReference type="PANTHER" id="PTHR23291">
    <property type="entry name" value="BAX INHIBITOR-RELATED"/>
    <property type="match status" value="1"/>
</dbReference>
<evidence type="ECO:0000313" key="6">
    <source>
        <dbReference type="EMBL" id="KAH3863528.1"/>
    </source>
</evidence>
<keyword evidence="3 5" id="KW-1133">Transmembrane helix</keyword>
<evidence type="ECO:0000256" key="2">
    <source>
        <dbReference type="ARBA" id="ARBA00022692"/>
    </source>
</evidence>
<evidence type="ECO:0000313" key="7">
    <source>
        <dbReference type="Proteomes" id="UP000828390"/>
    </source>
</evidence>
<comment type="subcellular location">
    <subcellularLocation>
        <location evidence="1">Membrane</location>
        <topology evidence="1">Multi-pass membrane protein</topology>
    </subcellularLocation>
</comment>
<feature type="transmembrane region" description="Helical" evidence="5">
    <location>
        <begin position="116"/>
        <end position="134"/>
    </location>
</feature>
<dbReference type="GO" id="GO:0005743">
    <property type="term" value="C:mitochondrial inner membrane"/>
    <property type="evidence" value="ECO:0007669"/>
    <property type="project" value="TreeGrafter"/>
</dbReference>
<evidence type="ECO:0000256" key="5">
    <source>
        <dbReference type="RuleBase" id="RU004379"/>
    </source>
</evidence>
<dbReference type="Proteomes" id="UP000828390">
    <property type="component" value="Unassembled WGS sequence"/>
</dbReference>
<gene>
    <name evidence="6" type="ORF">DPMN_026517</name>
</gene>
<reference evidence="6" key="1">
    <citation type="journal article" date="2019" name="bioRxiv">
        <title>The Genome of the Zebra Mussel, Dreissena polymorpha: A Resource for Invasive Species Research.</title>
        <authorList>
            <person name="McCartney M.A."/>
            <person name="Auch B."/>
            <person name="Kono T."/>
            <person name="Mallez S."/>
            <person name="Zhang Y."/>
            <person name="Obille A."/>
            <person name="Becker A."/>
            <person name="Abrahante J.E."/>
            <person name="Garbe J."/>
            <person name="Badalamenti J.P."/>
            <person name="Herman A."/>
            <person name="Mangelson H."/>
            <person name="Liachko I."/>
            <person name="Sullivan S."/>
            <person name="Sone E.D."/>
            <person name="Koren S."/>
            <person name="Silverstein K.A.T."/>
            <person name="Beckman K.B."/>
            <person name="Gohl D.M."/>
        </authorList>
    </citation>
    <scope>NUCLEOTIDE SEQUENCE</scope>
    <source>
        <strain evidence="6">Duluth1</strain>
        <tissue evidence="6">Whole animal</tissue>
    </source>
</reference>
<dbReference type="InterPro" id="IPR035871">
    <property type="entry name" value="GHITM"/>
</dbReference>
<keyword evidence="2 5" id="KW-0812">Transmembrane</keyword>
<evidence type="ECO:0008006" key="8">
    <source>
        <dbReference type="Google" id="ProtNLM"/>
    </source>
</evidence>
<name>A0A9D4LRT0_DREPO</name>
<feature type="transmembrane region" description="Helical" evidence="5">
    <location>
        <begin position="236"/>
        <end position="253"/>
    </location>
</feature>